<dbReference type="eggNOG" id="COG1376">
    <property type="taxonomic scope" value="Bacteria"/>
</dbReference>
<dbReference type="PROSITE" id="PS52029">
    <property type="entry name" value="LD_TPASE"/>
    <property type="match status" value="1"/>
</dbReference>
<sequence>MLKQKKISYIGMFVAIFLLTSLTVVATILGAGPTRAEAGIVPGCPYYDPALEVKRDLMVKEPALVGDDVTQLQERLKELDYYHGPIDGVYGGATIEAVKEFQRSHGLEPDGVVEEFVWQELDEVQFVWGAQNKTPPPPGEVSIVVDTYRRKLTVLSDGEPYKQYPVAVGKYKTPSPIGNFQVLRKAANWGTGFGTRWLGLTVPWGIYGIHGTNKPHAIGSYASHGCIRMNNHNVEEIYPWVKPGTPVTLIGNQFRYQPSQYRTMRRDERGGDVMEVQLRLQRLGFYDGPIDGIWGGGMEKAVLQFRESRGLSRDNSVNAEVYHLLGLQ</sequence>
<dbReference type="InterPro" id="IPR050979">
    <property type="entry name" value="LD-transpeptidase"/>
</dbReference>
<keyword evidence="4" id="KW-0808">Transferase</keyword>
<dbReference type="GO" id="GO:0005576">
    <property type="term" value="C:extracellular region"/>
    <property type="evidence" value="ECO:0007669"/>
    <property type="project" value="TreeGrafter"/>
</dbReference>
<dbReference type="RefSeq" id="WP_006522045.1">
    <property type="nucleotide sequence ID" value="NC_021184.1"/>
</dbReference>
<dbReference type="SUPFAM" id="SSF47090">
    <property type="entry name" value="PGBD-like"/>
    <property type="match status" value="2"/>
</dbReference>
<protein>
    <recommendedName>
        <fullName evidence="10">L,D-TPase catalytic domain-containing protein</fullName>
    </recommendedName>
</protein>
<dbReference type="GO" id="GO:0071555">
    <property type="term" value="P:cell wall organization"/>
    <property type="evidence" value="ECO:0007669"/>
    <property type="project" value="UniProtKB-UniRule"/>
</dbReference>
<evidence type="ECO:0000256" key="8">
    <source>
        <dbReference type="ARBA" id="ARBA00023316"/>
    </source>
</evidence>
<keyword evidence="3" id="KW-0328">Glycosyltransferase</keyword>
<feature type="active site" description="Proton donor/acceptor" evidence="9">
    <location>
        <position position="210"/>
    </location>
</feature>
<reference evidence="11 12" key="1">
    <citation type="submission" date="2012-01" db="EMBL/GenBank/DDBJ databases">
        <title>Complete sequence of Desulfotomaculum gibsoniae DSM 7213.</title>
        <authorList>
            <consortium name="US DOE Joint Genome Institute"/>
            <person name="Lucas S."/>
            <person name="Han J."/>
            <person name="Lapidus A."/>
            <person name="Cheng J.-F."/>
            <person name="Goodwin L."/>
            <person name="Pitluck S."/>
            <person name="Peters L."/>
            <person name="Ovchinnikova G."/>
            <person name="Teshima H."/>
            <person name="Detter J.C."/>
            <person name="Han C."/>
            <person name="Tapia R."/>
            <person name="Land M."/>
            <person name="Hauser L."/>
            <person name="Kyrpides N."/>
            <person name="Ivanova N."/>
            <person name="Pagani I."/>
            <person name="Parshina S."/>
            <person name="Plugge C."/>
            <person name="Muyzer G."/>
            <person name="Kuever J."/>
            <person name="Ivanova A."/>
            <person name="Nazina T."/>
            <person name="Klenk H.-P."/>
            <person name="Brambilla E."/>
            <person name="Spring S."/>
            <person name="Stams A.F."/>
            <person name="Woyke T."/>
        </authorList>
    </citation>
    <scope>NUCLEOTIDE SEQUENCE [LARGE SCALE GENOMIC DNA]</scope>
    <source>
        <strain evidence="11 12">DSM 7213</strain>
    </source>
</reference>
<name>R4KPN3_9FIRM</name>
<dbReference type="GO" id="GO:0016757">
    <property type="term" value="F:glycosyltransferase activity"/>
    <property type="evidence" value="ECO:0007669"/>
    <property type="project" value="UniProtKB-KW"/>
</dbReference>
<dbReference type="InterPro" id="IPR002477">
    <property type="entry name" value="Peptidoglycan-bd-like"/>
</dbReference>
<feature type="domain" description="L,D-TPase catalytic" evidence="10">
    <location>
        <begin position="141"/>
        <end position="250"/>
    </location>
</feature>
<evidence type="ECO:0000313" key="11">
    <source>
        <dbReference type="EMBL" id="AGL01616.1"/>
    </source>
</evidence>
<evidence type="ECO:0000256" key="7">
    <source>
        <dbReference type="ARBA" id="ARBA00022984"/>
    </source>
</evidence>
<keyword evidence="5" id="KW-0378">Hydrolase</keyword>
<keyword evidence="8 9" id="KW-0961">Cell wall biogenesis/degradation</keyword>
<dbReference type="EMBL" id="CP003273">
    <property type="protein sequence ID" value="AGL01616.1"/>
    <property type="molecule type" value="Genomic_DNA"/>
</dbReference>
<keyword evidence="6 9" id="KW-0133">Cell shape</keyword>
<evidence type="ECO:0000256" key="3">
    <source>
        <dbReference type="ARBA" id="ARBA00022676"/>
    </source>
</evidence>
<dbReference type="UniPathway" id="UPA00219"/>
<dbReference type="InterPro" id="IPR036366">
    <property type="entry name" value="PGBDSf"/>
</dbReference>
<dbReference type="Gene3D" id="2.40.440.10">
    <property type="entry name" value="L,D-transpeptidase catalytic domain-like"/>
    <property type="match status" value="1"/>
</dbReference>
<dbReference type="Gene3D" id="1.10.101.10">
    <property type="entry name" value="PGBD-like superfamily/PGBD"/>
    <property type="match status" value="2"/>
</dbReference>
<dbReference type="Proteomes" id="UP000013520">
    <property type="component" value="Chromosome"/>
</dbReference>
<evidence type="ECO:0000256" key="9">
    <source>
        <dbReference type="PROSITE-ProRule" id="PRU01373"/>
    </source>
</evidence>
<accession>R4KPN3</accession>
<gene>
    <name evidence="11" type="ORF">Desgi_2187</name>
</gene>
<evidence type="ECO:0000256" key="2">
    <source>
        <dbReference type="ARBA" id="ARBA00005992"/>
    </source>
</evidence>
<comment type="similarity">
    <text evidence="2">Belongs to the YkuD family.</text>
</comment>
<feature type="active site" description="Nucleophile" evidence="9">
    <location>
        <position position="226"/>
    </location>
</feature>
<dbReference type="GO" id="GO:0018104">
    <property type="term" value="P:peptidoglycan-protein cross-linking"/>
    <property type="evidence" value="ECO:0007669"/>
    <property type="project" value="TreeGrafter"/>
</dbReference>
<dbReference type="InterPro" id="IPR005490">
    <property type="entry name" value="LD_TPept_cat_dom"/>
</dbReference>
<dbReference type="Pfam" id="PF03734">
    <property type="entry name" value="YkuD"/>
    <property type="match status" value="1"/>
</dbReference>
<evidence type="ECO:0000256" key="6">
    <source>
        <dbReference type="ARBA" id="ARBA00022960"/>
    </source>
</evidence>
<dbReference type="KEGG" id="dgi:Desgi_2187"/>
<evidence type="ECO:0000259" key="10">
    <source>
        <dbReference type="PROSITE" id="PS52029"/>
    </source>
</evidence>
<dbReference type="InterPro" id="IPR038063">
    <property type="entry name" value="Transpep_catalytic_dom"/>
</dbReference>
<dbReference type="CDD" id="cd16913">
    <property type="entry name" value="YkuD_like"/>
    <property type="match status" value="1"/>
</dbReference>
<dbReference type="AlphaFoldDB" id="R4KPN3"/>
<keyword evidence="12" id="KW-1185">Reference proteome</keyword>
<evidence type="ECO:0000256" key="5">
    <source>
        <dbReference type="ARBA" id="ARBA00022801"/>
    </source>
</evidence>
<keyword evidence="7 9" id="KW-0573">Peptidoglycan synthesis</keyword>
<dbReference type="GO" id="GO:0008360">
    <property type="term" value="P:regulation of cell shape"/>
    <property type="evidence" value="ECO:0007669"/>
    <property type="project" value="UniProtKB-UniRule"/>
</dbReference>
<dbReference type="STRING" id="767817.Desgi_2187"/>
<dbReference type="GO" id="GO:0071972">
    <property type="term" value="F:peptidoglycan L,D-transpeptidase activity"/>
    <property type="evidence" value="ECO:0007669"/>
    <property type="project" value="TreeGrafter"/>
</dbReference>
<dbReference type="eggNOG" id="COG3409">
    <property type="taxonomic scope" value="Bacteria"/>
</dbReference>
<dbReference type="HOGENOM" id="CLU_874170_0_0_9"/>
<organism evidence="11 12">
    <name type="scientific">Desulfoscipio gibsoniae DSM 7213</name>
    <dbReference type="NCBI Taxonomy" id="767817"/>
    <lineage>
        <taxon>Bacteria</taxon>
        <taxon>Bacillati</taxon>
        <taxon>Bacillota</taxon>
        <taxon>Clostridia</taxon>
        <taxon>Eubacteriales</taxon>
        <taxon>Desulfallaceae</taxon>
        <taxon>Desulfoscipio</taxon>
    </lineage>
</organism>
<dbReference type="Pfam" id="PF01471">
    <property type="entry name" value="PG_binding_1"/>
    <property type="match status" value="2"/>
</dbReference>
<evidence type="ECO:0000313" key="12">
    <source>
        <dbReference type="Proteomes" id="UP000013520"/>
    </source>
</evidence>
<dbReference type="PANTHER" id="PTHR30582:SF24">
    <property type="entry name" value="L,D-TRANSPEPTIDASE ERFK_SRFK-RELATED"/>
    <property type="match status" value="1"/>
</dbReference>
<dbReference type="InterPro" id="IPR036365">
    <property type="entry name" value="PGBD-like_sf"/>
</dbReference>
<proteinExistence type="inferred from homology"/>
<dbReference type="SUPFAM" id="SSF141523">
    <property type="entry name" value="L,D-transpeptidase catalytic domain-like"/>
    <property type="match status" value="1"/>
</dbReference>
<dbReference type="MEROPS" id="C82.003"/>
<dbReference type="PANTHER" id="PTHR30582">
    <property type="entry name" value="L,D-TRANSPEPTIDASE"/>
    <property type="match status" value="1"/>
</dbReference>
<evidence type="ECO:0000256" key="4">
    <source>
        <dbReference type="ARBA" id="ARBA00022679"/>
    </source>
</evidence>
<evidence type="ECO:0000256" key="1">
    <source>
        <dbReference type="ARBA" id="ARBA00004752"/>
    </source>
</evidence>
<comment type="pathway">
    <text evidence="1 9">Cell wall biogenesis; peptidoglycan biosynthesis.</text>
</comment>